<evidence type="ECO:0000259" key="1">
    <source>
        <dbReference type="Pfam" id="PF13280"/>
    </source>
</evidence>
<reference evidence="2 3" key="1">
    <citation type="journal article" date="2020" name="ISME J.">
        <title>Comparative genomics reveals insights into cyanobacterial evolution and habitat adaptation.</title>
        <authorList>
            <person name="Chen M.Y."/>
            <person name="Teng W.K."/>
            <person name="Zhao L."/>
            <person name="Hu C.X."/>
            <person name="Zhou Y.K."/>
            <person name="Han B.P."/>
            <person name="Song L.R."/>
            <person name="Shu W.S."/>
        </authorList>
    </citation>
    <scope>NUCLEOTIDE SEQUENCE [LARGE SCALE GENOMIC DNA]</scope>
    <source>
        <strain evidence="2 3">FACHB-1040</strain>
    </source>
</reference>
<dbReference type="Pfam" id="PF13280">
    <property type="entry name" value="WYL"/>
    <property type="match status" value="1"/>
</dbReference>
<dbReference type="InterPro" id="IPR023816">
    <property type="entry name" value="CRISPR-assoc_CYA0889"/>
</dbReference>
<dbReference type="InterPro" id="IPR026881">
    <property type="entry name" value="WYL_dom"/>
</dbReference>
<dbReference type="NCBIfam" id="TIGR03985">
    <property type="entry name" value="TIGR03985 family CRISPR-associated protein"/>
    <property type="match status" value="1"/>
</dbReference>
<evidence type="ECO:0000313" key="3">
    <source>
        <dbReference type="Proteomes" id="UP000606721"/>
    </source>
</evidence>
<protein>
    <submittedName>
        <fullName evidence="2">TIGR03985 family CRISPR-associated protein</fullName>
    </submittedName>
</protein>
<proteinExistence type="predicted"/>
<feature type="domain" description="WYL" evidence="1">
    <location>
        <begin position="231"/>
        <end position="287"/>
    </location>
</feature>
<organism evidence="2 3">
    <name type="scientific">Aphanizomenon flos-aquae FACHB-1040</name>
    <dbReference type="NCBI Taxonomy" id="2692887"/>
    <lineage>
        <taxon>Bacteria</taxon>
        <taxon>Bacillati</taxon>
        <taxon>Cyanobacteriota</taxon>
        <taxon>Cyanophyceae</taxon>
        <taxon>Nostocales</taxon>
        <taxon>Aphanizomenonaceae</taxon>
        <taxon>Aphanizomenon</taxon>
    </lineage>
</organism>
<comment type="caution">
    <text evidence="2">The sequence shown here is derived from an EMBL/GenBank/DDBJ whole genome shotgun (WGS) entry which is preliminary data.</text>
</comment>
<evidence type="ECO:0000313" key="2">
    <source>
        <dbReference type="EMBL" id="MBD2279391.1"/>
    </source>
</evidence>
<sequence>MSEQIFSDVPQVELLQWLARGSLKQNLLRAIRLWVWLRSLYGEGQDHVFLEDGFTLADWKTAFFGSTHPKGETIPDFHDPNCYCAKTTADWLFDAKTGLNQETWKRSLLSHVNISNLDEILEKRLFEVTRRSLQADLQILVELGWLENREQKYHRVQYLPSRPITSKHNYNELHFLNQEDLAEIAQNLSQQIGGIRRLLFKLDYVVTAVDEVGNWQDELRKLWEQKPVPPINLIYNSARLRESIECLVYPVCIYYVQRAVYLCAFGESPDRKTDWYNFRLDRIENITPIEWTSPGIPKNLQQRYQQRNLPNPEEIELQMDKALGFDFYLESRLMLLRFERDYHDRYIRDTFRHETFKLIGYQKAKSLIQSSVVSSEHKAELLKVIANRSPKDAYYSLQYRHGDHNVTMRLRAWRPRVEILSPYDLRQKVTADIVKEIGLYQNNWPI</sequence>
<accession>A0ABR8BXL7</accession>
<name>A0ABR8BXL7_APHFL</name>
<dbReference type="Proteomes" id="UP000606721">
    <property type="component" value="Unassembled WGS sequence"/>
</dbReference>
<gene>
    <name evidence="2" type="ORF">H6F99_14155</name>
</gene>
<dbReference type="EMBL" id="JACJQT010000035">
    <property type="protein sequence ID" value="MBD2279391.1"/>
    <property type="molecule type" value="Genomic_DNA"/>
</dbReference>
<keyword evidence="3" id="KW-1185">Reference proteome</keyword>